<feature type="domain" description="CHAT" evidence="2">
    <location>
        <begin position="717"/>
        <end position="996"/>
    </location>
</feature>
<feature type="region of interest" description="Disordered" evidence="1">
    <location>
        <begin position="597"/>
        <end position="618"/>
    </location>
</feature>
<feature type="compositionally biased region" description="Basic and acidic residues" evidence="1">
    <location>
        <begin position="608"/>
        <end position="618"/>
    </location>
</feature>
<organism evidence="3 4">
    <name type="scientific">Streptomyces gardneri</name>
    <dbReference type="NCBI Taxonomy" id="66892"/>
    <lineage>
        <taxon>Bacteria</taxon>
        <taxon>Bacillati</taxon>
        <taxon>Actinomycetota</taxon>
        <taxon>Actinomycetes</taxon>
        <taxon>Kitasatosporales</taxon>
        <taxon>Streptomycetaceae</taxon>
        <taxon>Streptomyces</taxon>
    </lineage>
</organism>
<gene>
    <name evidence="3" type="ORF">SGA01_25870</name>
</gene>
<dbReference type="Gene3D" id="1.25.40.10">
    <property type="entry name" value="Tetratricopeptide repeat domain"/>
    <property type="match status" value="2"/>
</dbReference>
<dbReference type="Proteomes" id="UP000315226">
    <property type="component" value="Unassembled WGS sequence"/>
</dbReference>
<dbReference type="Pfam" id="PF12770">
    <property type="entry name" value="CHAT"/>
    <property type="match status" value="1"/>
</dbReference>
<dbReference type="EMBL" id="BJMN01000014">
    <property type="protein sequence ID" value="GEB56982.1"/>
    <property type="molecule type" value="Genomic_DNA"/>
</dbReference>
<dbReference type="AlphaFoldDB" id="A0A4Y3RH42"/>
<protein>
    <recommendedName>
        <fullName evidence="2">CHAT domain-containing protein</fullName>
    </recommendedName>
</protein>
<comment type="caution">
    <text evidence="3">The sequence shown here is derived from an EMBL/GenBank/DDBJ whole genome shotgun (WGS) entry which is preliminary data.</text>
</comment>
<reference evidence="3 4" key="1">
    <citation type="submission" date="2019-06" db="EMBL/GenBank/DDBJ databases">
        <title>Whole genome shotgun sequence of Streptomyces gardneri NBRC 12865.</title>
        <authorList>
            <person name="Hosoyama A."/>
            <person name="Uohara A."/>
            <person name="Ohji S."/>
            <person name="Ichikawa N."/>
        </authorList>
    </citation>
    <scope>NUCLEOTIDE SEQUENCE [LARGE SCALE GENOMIC DNA]</scope>
    <source>
        <strain evidence="3 4">NBRC 12865</strain>
    </source>
</reference>
<dbReference type="InterPro" id="IPR011990">
    <property type="entry name" value="TPR-like_helical_dom_sf"/>
</dbReference>
<accession>A0A4Y3RH42</accession>
<evidence type="ECO:0000313" key="3">
    <source>
        <dbReference type="EMBL" id="GEB56982.1"/>
    </source>
</evidence>
<proteinExistence type="predicted"/>
<name>A0A4Y3RH42_9ACTN</name>
<evidence type="ECO:0000259" key="2">
    <source>
        <dbReference type="Pfam" id="PF12770"/>
    </source>
</evidence>
<evidence type="ECO:0000313" key="4">
    <source>
        <dbReference type="Proteomes" id="UP000315226"/>
    </source>
</evidence>
<sequence length="997" mass="107517">MGLEQRLATFYSSGDPELLREPEAQQLADRLYYSVDWYAPAEAAEGARMFNVALLLAGFHWHRCEYFEEDISREDATRATFLYKMVCQVAPHLVPEVVMSVYVQTGDPVADMRTDNPLSAYTQLGINLLKEAETKGDTRLLDDAAELCLLTARANPREDVVKAEALVTLGNILTRRYEFMDEEDDLERALIVTRAAEDLIPEGDPCRLKFCSGLGHIAIRMFQLTGVLDWLDEAVRVLREGAYESPGDDTLRAAVLTNLTAALTAQHQAIGRFDAATEALQAQFEAVGITPRDHPDLPSRLVNLTDLILGHPGKITAEADRYDLAIGLLDDALSLLPDGHPDRPGCLNSLTSAYQARYRLTNEPLDLVAAAEAGVSAVEASAVGHYRRPMMLMGFAQSLKAFADRFPGSGGLLDMAVAALHEAYTLLPEGHPDCADVLTGLGAILRDRFTTGGKPADRDGAVRALRGAAAVLSASARTRARAASAAGDILADAQDFAGATGSYALALEQLELTAWRGLGRADRERLIAEFPSLAANAATCAVRDGKPERAVELLEQGRGILIAQALETRTDHWQLRALAGELADRLEQVLGELERLPDSPSRTAGWEPQDHRQADESRAALARQREEVLKEIRALSGLEDFLRSPSFDALRAAAARGPVVLPVASTYGCFVLLLAEDGVEALPLETSAEELAGRAVTLAVALDPGHSPFKARSTVLDTLEWLWGTVAEPVLGALGRTESIGPDGDPPRVWWCPTGIFSQFPLHAAGRDLPDGGVTVSDRVVSSYTPTLRALLHARDRPRLSADADGRGLIVSMPSTPDFRDLPAAADEARDLRGRRPDARLLTGPAATAPTVLEALADCSWVHFACHGTQDVAQPSRGALILHDGPLTLRDIVNLRLPYAEFAYLSACETSRGGFVLADEAISFAAAVQVAGFRDVVGTQWSIDDVLAPEVADLVYEHLSRQSVPDPGAALHEALRAVRAQKPNAVASWAAYVHVGP</sequence>
<keyword evidence="4" id="KW-1185">Reference proteome</keyword>
<evidence type="ECO:0000256" key="1">
    <source>
        <dbReference type="SAM" id="MobiDB-lite"/>
    </source>
</evidence>
<dbReference type="InterPro" id="IPR024983">
    <property type="entry name" value="CHAT_dom"/>
</dbReference>